<feature type="compositionally biased region" description="Acidic residues" evidence="1">
    <location>
        <begin position="25"/>
        <end position="34"/>
    </location>
</feature>
<feature type="region of interest" description="Disordered" evidence="1">
    <location>
        <begin position="1"/>
        <end position="36"/>
    </location>
</feature>
<reference evidence="2 3" key="1">
    <citation type="submission" date="2021-08" db="EMBL/GenBank/DDBJ databases">
        <title>Draft Genome Sequence of Phanerochaete sordida strain YK-624.</title>
        <authorList>
            <person name="Mori T."/>
            <person name="Dohra H."/>
            <person name="Suzuki T."/>
            <person name="Kawagishi H."/>
            <person name="Hirai H."/>
        </authorList>
    </citation>
    <scope>NUCLEOTIDE SEQUENCE [LARGE SCALE GENOMIC DNA]</scope>
    <source>
        <strain evidence="2 3">YK-624</strain>
    </source>
</reference>
<accession>A0A9P3LBL4</accession>
<dbReference type="Proteomes" id="UP000703269">
    <property type="component" value="Unassembled WGS sequence"/>
</dbReference>
<protein>
    <submittedName>
        <fullName evidence="2">Uncharacterized protein</fullName>
    </submittedName>
</protein>
<dbReference type="EMBL" id="BPQB01000008">
    <property type="protein sequence ID" value="GJE87957.1"/>
    <property type="molecule type" value="Genomic_DNA"/>
</dbReference>
<evidence type="ECO:0000313" key="3">
    <source>
        <dbReference type="Proteomes" id="UP000703269"/>
    </source>
</evidence>
<proteinExistence type="predicted"/>
<evidence type="ECO:0000313" key="2">
    <source>
        <dbReference type="EMBL" id="GJE87957.1"/>
    </source>
</evidence>
<sequence length="177" mass="20243">MSTSHHRPRSQSPSNVFAERASSDTDTDETLDDGDNTKDRYWRAITELTHTVNGLSSTLSKLSRLQQTTSDSTGWGLLEKTVRGYDEDRIKASTDNIDTLLLFLVKVRPLRSHIGGFHRGVSHISRPRRHWETDRDPSTAAYRREGEYDGHVLEARCYCRRAPPRGLGHPRQRSMVR</sequence>
<dbReference type="AlphaFoldDB" id="A0A9P3LBL4"/>
<gene>
    <name evidence="2" type="ORF">PsYK624_040400</name>
</gene>
<name>A0A9P3LBL4_9APHY</name>
<keyword evidence="3" id="KW-1185">Reference proteome</keyword>
<evidence type="ECO:0000256" key="1">
    <source>
        <dbReference type="SAM" id="MobiDB-lite"/>
    </source>
</evidence>
<comment type="caution">
    <text evidence="2">The sequence shown here is derived from an EMBL/GenBank/DDBJ whole genome shotgun (WGS) entry which is preliminary data.</text>
</comment>
<organism evidence="2 3">
    <name type="scientific">Phanerochaete sordida</name>
    <dbReference type="NCBI Taxonomy" id="48140"/>
    <lineage>
        <taxon>Eukaryota</taxon>
        <taxon>Fungi</taxon>
        <taxon>Dikarya</taxon>
        <taxon>Basidiomycota</taxon>
        <taxon>Agaricomycotina</taxon>
        <taxon>Agaricomycetes</taxon>
        <taxon>Polyporales</taxon>
        <taxon>Phanerochaetaceae</taxon>
        <taxon>Phanerochaete</taxon>
    </lineage>
</organism>